<sequence>MAKYFHLLYFTFLSVSLFAQESQIPALTIYLEDAENGKNINNAKVTLEGFELPEITAKYNTKQQNYYFNEIPSGYTTVMTYHKKYNEKGFQNTTGLPKELKFKLFDPLNVSYGFDFFEDNLSIKNTYVEDPYKISVSSTNEMTYNLFKTYIISKIKELNLEIELVNPYWEVDKIEETPFFPDQKEAYPTLTVKETDKLSPEYLFPLKSGITNIFPDRKYSNKSWDICFMVRKKDGSKFKRFNDPVIQKLKEEKLNVYAVVLNKRNGADLINNLKIRDRSNAKFNSEHKIDSSKVFFYDSGFRNYKKSIFSFLKKKNQMILMEPNQYPQFPSFFLLRNDDYEIPRFRREIQNQYGQPIPPQDLSVGLGILDEYDYYLNPDVQ</sequence>
<feature type="chain" id="PRO_5043204618" evidence="1">
    <location>
        <begin position="20"/>
        <end position="381"/>
    </location>
</feature>
<dbReference type="Proteomes" id="UP000295270">
    <property type="component" value="Unassembled WGS sequence"/>
</dbReference>
<reference evidence="2 4" key="1">
    <citation type="journal article" date="2015" name="Stand. Genomic Sci.">
        <title>Genomic Encyclopedia of Bacterial and Archaeal Type Strains, Phase III: the genomes of soil and plant-associated and newly described type strains.</title>
        <authorList>
            <person name="Whitman W.B."/>
            <person name="Woyke T."/>
            <person name="Klenk H.P."/>
            <person name="Zhou Y."/>
            <person name="Lilburn T.G."/>
            <person name="Beck B.J."/>
            <person name="De Vos P."/>
            <person name="Vandamme P."/>
            <person name="Eisen J.A."/>
            <person name="Garrity G."/>
            <person name="Hugenholtz P."/>
            <person name="Kyrpides N.C."/>
        </authorList>
    </citation>
    <scope>NUCLEOTIDE SEQUENCE [LARGE SCALE GENOMIC DNA]</scope>
    <source>
        <strain evidence="2 4">P5626</strain>
    </source>
</reference>
<name>A0A4Y7UFM7_9FLAO</name>
<evidence type="ECO:0000256" key="1">
    <source>
        <dbReference type="SAM" id="SignalP"/>
    </source>
</evidence>
<dbReference type="OrthoDB" id="1375909at2"/>
<dbReference type="EMBL" id="SLWA01000002">
    <property type="protein sequence ID" value="TCN60034.1"/>
    <property type="molecule type" value="Genomic_DNA"/>
</dbReference>
<keyword evidence="1" id="KW-0732">Signal</keyword>
<accession>A0A4Y7UFM7</accession>
<evidence type="ECO:0000313" key="4">
    <source>
        <dbReference type="Proteomes" id="UP000295270"/>
    </source>
</evidence>
<protein>
    <submittedName>
        <fullName evidence="3">Uncharacterized protein</fullName>
    </submittedName>
</protein>
<dbReference type="EMBL" id="QWDN01000002">
    <property type="protein sequence ID" value="TEB45270.1"/>
    <property type="molecule type" value="Genomic_DNA"/>
</dbReference>
<organism evidence="3 5">
    <name type="scientific">Flavobacterium circumlabens</name>
    <dbReference type="NCBI Taxonomy" id="2133765"/>
    <lineage>
        <taxon>Bacteria</taxon>
        <taxon>Pseudomonadati</taxon>
        <taxon>Bacteroidota</taxon>
        <taxon>Flavobacteriia</taxon>
        <taxon>Flavobacteriales</taxon>
        <taxon>Flavobacteriaceae</taxon>
        <taxon>Flavobacterium</taxon>
    </lineage>
</organism>
<proteinExistence type="predicted"/>
<dbReference type="AlphaFoldDB" id="A0A4Y7UFM7"/>
<reference evidence="2" key="3">
    <citation type="submission" date="2019-03" db="EMBL/GenBank/DDBJ databases">
        <authorList>
            <person name="Whitman W."/>
            <person name="Huntemann M."/>
            <person name="Clum A."/>
            <person name="Pillay M."/>
            <person name="Palaniappan K."/>
            <person name="Varghese N."/>
            <person name="Mikhailova N."/>
            <person name="Stamatis D."/>
            <person name="Reddy T."/>
            <person name="Daum C."/>
            <person name="Shapiro N."/>
            <person name="Ivanova N."/>
            <person name="Kyrpides N."/>
            <person name="Woyke T."/>
        </authorList>
    </citation>
    <scope>NUCLEOTIDE SEQUENCE</scope>
    <source>
        <strain evidence="2">P5626</strain>
    </source>
</reference>
<dbReference type="Proteomes" id="UP000298340">
    <property type="component" value="Unassembled WGS sequence"/>
</dbReference>
<feature type="signal peptide" evidence="1">
    <location>
        <begin position="1"/>
        <end position="19"/>
    </location>
</feature>
<evidence type="ECO:0000313" key="2">
    <source>
        <dbReference type="EMBL" id="TCN60034.1"/>
    </source>
</evidence>
<dbReference type="RefSeq" id="WP_132034161.1">
    <property type="nucleotide sequence ID" value="NZ_QWDN01000002.1"/>
</dbReference>
<keyword evidence="4" id="KW-1185">Reference proteome</keyword>
<reference evidence="3 5" key="2">
    <citation type="journal article" date="2018" name="Syst. Appl. Microbiol.">
        <title>Flavobacterium circumlabens sp. nov. and Flavobacterium cupreum sp. nov., two psychrotrophic species isolated from Antarctic environmental samples.</title>
        <authorList>
            <person name="Kralova S."/>
            <person name="Busse H.J."/>
            <person name="Svec P."/>
            <person name="Maslanova I."/>
            <person name="Stankova E."/>
            <person name="Bartak M."/>
            <person name="Sedlacek I."/>
        </authorList>
    </citation>
    <scope>NUCLEOTIDE SEQUENCE [LARGE SCALE GENOMIC DNA]</scope>
    <source>
        <strain evidence="3 5">CCM 8828</strain>
    </source>
</reference>
<comment type="caution">
    <text evidence="3">The sequence shown here is derived from an EMBL/GenBank/DDBJ whole genome shotgun (WGS) entry which is preliminary data.</text>
</comment>
<evidence type="ECO:0000313" key="3">
    <source>
        <dbReference type="EMBL" id="TEB45270.1"/>
    </source>
</evidence>
<evidence type="ECO:0000313" key="5">
    <source>
        <dbReference type="Proteomes" id="UP000298340"/>
    </source>
</evidence>
<gene>
    <name evidence="3" type="ORF">D0809_08890</name>
    <name evidence="2" type="ORF">EV142_102654</name>
</gene>